<feature type="transmembrane region" description="Helical" evidence="1">
    <location>
        <begin position="20"/>
        <end position="45"/>
    </location>
</feature>
<sequence>MSTIYTYLGGIFELVNHSLAAFRSMWIVIMLLSSIVLWFGFYRILNQLQGAISGIGSAKVLSFALVAAGTLLHYLWSYVTPSYYTVTAVSVNLFTGLVLASLAFAEDVEKLGRACLFSVIAGIVLGVTLFFKFPTAFLMAVTAAMLLALWRGIGVRVKGRIFLSGVIGFIAWFAIYGLFVQNLGNAWRMFQEGWTLYQTLGFHSPSAKLLAYPKESAILLYTGFYLFSPSYLLLVPAYLLQRRSSSKSQPEKLAKGVASLVIAAILIAVVISGMDGFSVAASERFKTVPVAGRTLPYLAFAIAWILLLLAVWLVLFRRKTTPGARLQNIWLTILVLSAMPFAGSVGTSNPIYNVIVFYAAPWFCVIFMLLALIHREDPKVIGSIILPMSAFVVGAYACSQVVQGSVFQPAQLKRDNMLEQTVATQVGEPPVVLKLDPDTHELVAKLSEAAKSLGFVRGADIIAFNELPSLVYALGGRSPGHPVFPCCLSTGKNAYSKMALTFAPRERLEKSLVLVDETKLADISEILNSVGLRFPENYHPPLKVMTLWGREYSFYKPIE</sequence>
<dbReference type="AlphaFoldDB" id="A0A6N0JTJ8"/>
<keyword evidence="1" id="KW-0472">Membrane</keyword>
<protein>
    <submittedName>
        <fullName evidence="2">Uncharacterized protein</fullName>
    </submittedName>
</protein>
<dbReference type="Proteomes" id="UP000509782">
    <property type="component" value="Chromosome"/>
</dbReference>
<reference evidence="2 3" key="1">
    <citation type="submission" date="2020-05" db="EMBL/GenBank/DDBJ databases">
        <title>FDA dAtabase for Regulatory Grade micrObial Sequences (FDA-ARGOS): Supporting development and validation of Infectious Disease Dx tests.</title>
        <authorList>
            <person name="Sproer C."/>
            <person name="Gronow S."/>
            <person name="Severitt S."/>
            <person name="Schroder I."/>
            <person name="Tallon L."/>
            <person name="Sadzewicz L."/>
            <person name="Zhao X."/>
            <person name="Vavikolanu K."/>
            <person name="Mehta A."/>
            <person name="Aluvathingal J."/>
            <person name="Nadendla S."/>
            <person name="Myers T."/>
            <person name="Yan Y."/>
            <person name="Sichtig H."/>
        </authorList>
    </citation>
    <scope>NUCLEOTIDE SEQUENCE [LARGE SCALE GENOMIC DNA]</scope>
    <source>
        <strain evidence="2 3">FDAARGOS_787</strain>
    </source>
</reference>
<gene>
    <name evidence="2" type="ORF">FOC81_29055</name>
</gene>
<accession>A0A6N0JTJ8</accession>
<name>A0A6N0JTJ8_ACHDE</name>
<feature type="transmembrane region" description="Helical" evidence="1">
    <location>
        <begin position="294"/>
        <end position="316"/>
    </location>
</feature>
<proteinExistence type="predicted"/>
<keyword evidence="1" id="KW-0812">Transmembrane</keyword>
<dbReference type="RefSeq" id="WP_174717277.1">
    <property type="nucleotide sequence ID" value="NZ_CP054569.1"/>
</dbReference>
<feature type="transmembrane region" description="Helical" evidence="1">
    <location>
        <begin position="111"/>
        <end position="131"/>
    </location>
</feature>
<feature type="transmembrane region" description="Helical" evidence="1">
    <location>
        <begin position="380"/>
        <end position="397"/>
    </location>
</feature>
<feature type="transmembrane region" description="Helical" evidence="1">
    <location>
        <begin position="137"/>
        <end position="154"/>
    </location>
</feature>
<feature type="transmembrane region" description="Helical" evidence="1">
    <location>
        <begin position="218"/>
        <end position="241"/>
    </location>
</feature>
<keyword evidence="1" id="KW-1133">Transmembrane helix</keyword>
<dbReference type="EMBL" id="CP054569">
    <property type="protein sequence ID" value="QKQ50543.1"/>
    <property type="molecule type" value="Genomic_DNA"/>
</dbReference>
<feature type="transmembrane region" description="Helical" evidence="1">
    <location>
        <begin position="351"/>
        <end position="373"/>
    </location>
</feature>
<evidence type="ECO:0000313" key="3">
    <source>
        <dbReference type="Proteomes" id="UP000509782"/>
    </source>
</evidence>
<evidence type="ECO:0000313" key="2">
    <source>
        <dbReference type="EMBL" id="QKQ50543.1"/>
    </source>
</evidence>
<feature type="transmembrane region" description="Helical" evidence="1">
    <location>
        <begin position="82"/>
        <end position="104"/>
    </location>
</feature>
<feature type="transmembrane region" description="Helical" evidence="1">
    <location>
        <begin position="57"/>
        <end position="76"/>
    </location>
</feature>
<feature type="transmembrane region" description="Helical" evidence="1">
    <location>
        <begin position="328"/>
        <end position="345"/>
    </location>
</feature>
<feature type="transmembrane region" description="Helical" evidence="1">
    <location>
        <begin position="161"/>
        <end position="179"/>
    </location>
</feature>
<evidence type="ECO:0000256" key="1">
    <source>
        <dbReference type="SAM" id="Phobius"/>
    </source>
</evidence>
<organism evidence="2 3">
    <name type="scientific">Achromobacter denitrificans</name>
    <name type="common">Alcaligenes denitrificans</name>
    <dbReference type="NCBI Taxonomy" id="32002"/>
    <lineage>
        <taxon>Bacteria</taxon>
        <taxon>Pseudomonadati</taxon>
        <taxon>Pseudomonadota</taxon>
        <taxon>Betaproteobacteria</taxon>
        <taxon>Burkholderiales</taxon>
        <taxon>Alcaligenaceae</taxon>
        <taxon>Achromobacter</taxon>
    </lineage>
</organism>
<feature type="transmembrane region" description="Helical" evidence="1">
    <location>
        <begin position="253"/>
        <end position="274"/>
    </location>
</feature>